<comment type="caution">
    <text evidence="2">The sequence shown here is derived from an EMBL/GenBank/DDBJ whole genome shotgun (WGS) entry which is preliminary data.</text>
</comment>
<dbReference type="Proteomes" id="UP001596023">
    <property type="component" value="Unassembled WGS sequence"/>
</dbReference>
<evidence type="ECO:0000256" key="1">
    <source>
        <dbReference type="SAM" id="MobiDB-lite"/>
    </source>
</evidence>
<proteinExistence type="predicted"/>
<organism evidence="2 3">
    <name type="scientific">Dysgonomonas termitidis</name>
    <dbReference type="NCBI Taxonomy" id="1516126"/>
    <lineage>
        <taxon>Bacteria</taxon>
        <taxon>Pseudomonadati</taxon>
        <taxon>Bacteroidota</taxon>
        <taxon>Bacteroidia</taxon>
        <taxon>Bacteroidales</taxon>
        <taxon>Dysgonomonadaceae</taxon>
        <taxon>Dysgonomonas</taxon>
    </lineage>
</organism>
<dbReference type="RefSeq" id="WP_380001494.1">
    <property type="nucleotide sequence ID" value="NZ_JBHSGN010000161.1"/>
</dbReference>
<accession>A0ABV9L486</accession>
<keyword evidence="3" id="KW-1185">Reference proteome</keyword>
<feature type="region of interest" description="Disordered" evidence="1">
    <location>
        <begin position="23"/>
        <end position="50"/>
    </location>
</feature>
<dbReference type="EMBL" id="JBHSGN010000161">
    <property type="protein sequence ID" value="MFC4676859.1"/>
    <property type="molecule type" value="Genomic_DNA"/>
</dbReference>
<gene>
    <name evidence="2" type="ORF">ACFO6W_24560</name>
</gene>
<sequence>MEAQKNVQVYNITADGINAGMSVPQQRVPVKETPGIKTGMPERSGSGPVRVGKLLEPLRQIINHPDRNRLIAELFRDYR</sequence>
<name>A0ABV9L486_9BACT</name>
<evidence type="ECO:0000313" key="3">
    <source>
        <dbReference type="Proteomes" id="UP001596023"/>
    </source>
</evidence>
<protein>
    <submittedName>
        <fullName evidence="2">Uncharacterized protein</fullName>
    </submittedName>
</protein>
<evidence type="ECO:0000313" key="2">
    <source>
        <dbReference type="EMBL" id="MFC4676859.1"/>
    </source>
</evidence>
<reference evidence="3" key="1">
    <citation type="journal article" date="2019" name="Int. J. Syst. Evol. Microbiol.">
        <title>The Global Catalogue of Microorganisms (GCM) 10K type strain sequencing project: providing services to taxonomists for standard genome sequencing and annotation.</title>
        <authorList>
            <consortium name="The Broad Institute Genomics Platform"/>
            <consortium name="The Broad Institute Genome Sequencing Center for Infectious Disease"/>
            <person name="Wu L."/>
            <person name="Ma J."/>
        </authorList>
    </citation>
    <scope>NUCLEOTIDE SEQUENCE [LARGE SCALE GENOMIC DNA]</scope>
    <source>
        <strain evidence="3">CCUG 66188</strain>
    </source>
</reference>